<keyword evidence="2" id="KW-0472">Membrane</keyword>
<proteinExistence type="predicted"/>
<feature type="transmembrane region" description="Helical" evidence="2">
    <location>
        <begin position="50"/>
        <end position="73"/>
    </location>
</feature>
<evidence type="ECO:0000256" key="2">
    <source>
        <dbReference type="SAM" id="Phobius"/>
    </source>
</evidence>
<dbReference type="OrthoDB" id="5946976at2759"/>
<comment type="caution">
    <text evidence="4">The sequence shown here is derived from an EMBL/GenBank/DDBJ whole genome shotgun (WGS) entry which is preliminary data.</text>
</comment>
<sequence length="537" mass="58811">MVMKSCAQSLRSPCIPSRSGAVSPACSSSQPTSSKPVCRRRHQALRYRPVTVFGSEFTSLIFLSLVFSFTSFASGLHVSNSTYFSHEDTKTLHQNLSSLVDAGRFDGAYVVGSKSGEVVLKDVVGYHHQGSHPFFRLFSMTKPITAVLTLQLAEEGELSLDDEIAMYLPELAHLTVYDGVTDLFGQAGPWGSLQNVTTPTDRSSAQKDSAEANFRATRKAYSELLARRQGFLSHPATRNATIRELLTHTAGFAYGDNLGHPVDDAYDEALLTDFYGHTEIDFLRTLADIPLLTEPGTEFHYSLGFDVLGVLLGRVGKKPLDVLMKEKVFEPLGMHETGFFIPMKKLWRLAPMKVAEDMEGLGAKLTELSATEDPPFKSGGGGLISTAQDYLKFANMLLRKGKSKEGRQVLGEKSVEAMTSNQLLPHQLPYHMAGFPDFEGSGFGYGVMVVGDGEVSPSSPLGEVSWAGLASNSWWISPQQDTALVAMTQVIPFDRTLEDLVKPFFYKPFLHEGNQKEKEKGGGSRSLRGSAERLGEV</sequence>
<organism evidence="4 5">
    <name type="scientific">Nannochloropsis gaditana</name>
    <dbReference type="NCBI Taxonomy" id="72520"/>
    <lineage>
        <taxon>Eukaryota</taxon>
        <taxon>Sar</taxon>
        <taxon>Stramenopiles</taxon>
        <taxon>Ochrophyta</taxon>
        <taxon>Eustigmatophyceae</taxon>
        <taxon>Eustigmatales</taxon>
        <taxon>Monodopsidaceae</taxon>
        <taxon>Nannochloropsis</taxon>
    </lineage>
</organism>
<dbReference type="InterPro" id="IPR001466">
    <property type="entry name" value="Beta-lactam-related"/>
</dbReference>
<accession>W7TNE8</accession>
<reference evidence="4 5" key="1">
    <citation type="journal article" date="2014" name="Mol. Plant">
        <title>Chromosome Scale Genome Assembly and Transcriptome Profiling of Nannochloropsis gaditana in Nitrogen Depletion.</title>
        <authorList>
            <person name="Corteggiani Carpinelli E."/>
            <person name="Telatin A."/>
            <person name="Vitulo N."/>
            <person name="Forcato C."/>
            <person name="D'Angelo M."/>
            <person name="Schiavon R."/>
            <person name="Vezzi A."/>
            <person name="Giacometti G.M."/>
            <person name="Morosinotto T."/>
            <person name="Valle G."/>
        </authorList>
    </citation>
    <scope>NUCLEOTIDE SEQUENCE [LARGE SCALE GENOMIC DNA]</scope>
    <source>
        <strain evidence="4 5">B-31</strain>
    </source>
</reference>
<keyword evidence="2" id="KW-0812">Transmembrane</keyword>
<keyword evidence="5" id="KW-1185">Reference proteome</keyword>
<name>W7TNE8_9STRA</name>
<evidence type="ECO:0000313" key="5">
    <source>
        <dbReference type="Proteomes" id="UP000019335"/>
    </source>
</evidence>
<dbReference type="SUPFAM" id="SSF56601">
    <property type="entry name" value="beta-lactamase/transpeptidase-like"/>
    <property type="match status" value="1"/>
</dbReference>
<feature type="region of interest" description="Disordered" evidence="1">
    <location>
        <begin position="11"/>
        <end position="35"/>
    </location>
</feature>
<keyword evidence="2" id="KW-1133">Transmembrane helix</keyword>
<feature type="domain" description="Beta-lactamase-related" evidence="3">
    <location>
        <begin position="94"/>
        <end position="489"/>
    </location>
</feature>
<dbReference type="AlphaFoldDB" id="W7TNE8"/>
<dbReference type="InterPro" id="IPR050789">
    <property type="entry name" value="Diverse_Enzym_Activities"/>
</dbReference>
<feature type="region of interest" description="Disordered" evidence="1">
    <location>
        <begin position="514"/>
        <end position="537"/>
    </location>
</feature>
<dbReference type="Proteomes" id="UP000019335">
    <property type="component" value="Unassembled WGS sequence"/>
</dbReference>
<dbReference type="PANTHER" id="PTHR43283">
    <property type="entry name" value="BETA-LACTAMASE-RELATED"/>
    <property type="match status" value="1"/>
</dbReference>
<dbReference type="EMBL" id="AZIL01002238">
    <property type="protein sequence ID" value="EWM22259.1"/>
    <property type="molecule type" value="Genomic_DNA"/>
</dbReference>
<dbReference type="InterPro" id="IPR012338">
    <property type="entry name" value="Beta-lactam/transpept-like"/>
</dbReference>
<feature type="compositionally biased region" description="Low complexity" evidence="1">
    <location>
        <begin position="23"/>
        <end position="35"/>
    </location>
</feature>
<dbReference type="Gene3D" id="3.40.710.10">
    <property type="entry name" value="DD-peptidase/beta-lactamase superfamily"/>
    <property type="match status" value="2"/>
</dbReference>
<evidence type="ECO:0000256" key="1">
    <source>
        <dbReference type="SAM" id="MobiDB-lite"/>
    </source>
</evidence>
<evidence type="ECO:0000313" key="4">
    <source>
        <dbReference type="EMBL" id="EWM22259.1"/>
    </source>
</evidence>
<dbReference type="Pfam" id="PF00144">
    <property type="entry name" value="Beta-lactamase"/>
    <property type="match status" value="1"/>
</dbReference>
<evidence type="ECO:0000259" key="3">
    <source>
        <dbReference type="Pfam" id="PF00144"/>
    </source>
</evidence>
<gene>
    <name evidence="4" type="ORF">Naga_100376g3</name>
</gene>
<dbReference type="PANTHER" id="PTHR43283:SF3">
    <property type="entry name" value="BETA-LACTAMASE FAMILY PROTEIN (AFU_ORTHOLOGUE AFUA_5G07500)"/>
    <property type="match status" value="1"/>
</dbReference>
<protein>
    <submittedName>
        <fullName evidence="4">Beta-lactamase/transpeptidase-like protein</fullName>
    </submittedName>
</protein>